<protein>
    <submittedName>
        <fullName evidence="1">Uncharacterized protein</fullName>
    </submittedName>
</protein>
<reference evidence="1" key="1">
    <citation type="submission" date="2018-11" db="EMBL/GenBank/DDBJ databases">
        <authorList>
            <consortium name="Pathogen Informatics"/>
        </authorList>
    </citation>
    <scope>NUCLEOTIDE SEQUENCE</scope>
</reference>
<accession>A0A448XLR4</accession>
<organism evidence="1 2">
    <name type="scientific">Protopolystoma xenopodis</name>
    <dbReference type="NCBI Taxonomy" id="117903"/>
    <lineage>
        <taxon>Eukaryota</taxon>
        <taxon>Metazoa</taxon>
        <taxon>Spiralia</taxon>
        <taxon>Lophotrochozoa</taxon>
        <taxon>Platyhelminthes</taxon>
        <taxon>Monogenea</taxon>
        <taxon>Polyopisthocotylea</taxon>
        <taxon>Polystomatidea</taxon>
        <taxon>Polystomatidae</taxon>
        <taxon>Protopolystoma</taxon>
    </lineage>
</organism>
<name>A0A448XLR4_9PLAT</name>
<evidence type="ECO:0000313" key="1">
    <source>
        <dbReference type="EMBL" id="VEL39647.1"/>
    </source>
</evidence>
<keyword evidence="2" id="KW-1185">Reference proteome</keyword>
<gene>
    <name evidence="1" type="ORF">PXEA_LOCUS33087</name>
</gene>
<comment type="caution">
    <text evidence="1">The sequence shown here is derived from an EMBL/GenBank/DDBJ whole genome shotgun (WGS) entry which is preliminary data.</text>
</comment>
<sequence>MQIRGTRCRHADWLEISRSFRPEPQSARPWRTGPVGDCFFRRRTDVRPADTLPLQRSPSPVESRWGRGELRWLLECRLCMDPSGVHGVVASRRDCSKQVPLRAEFEPRRPVSTTANCINRRAAVLWRGRFADEPACLSVWCLYGVSLSGGALCRALIRCFGALSLSPEYRSAGVSAQHWRALSRRRVELLTFLKYRLAAWRRQTHAYEVHLTRHEQHFAGLTCNGTPGIEQSDGTKVIWTEVYEPAGESHGNNSVCSNFEFNIHRKYPEKIRWVWNEAIRYCSGHHVYRILVELTMQIVGADCDGGGKKELQSTDFFEIDAPKAHVDRIRRTTNGELWQWASLILEHVLFQPCGRADGNIQGQE</sequence>
<proteinExistence type="predicted"/>
<evidence type="ECO:0000313" key="2">
    <source>
        <dbReference type="Proteomes" id="UP000784294"/>
    </source>
</evidence>
<dbReference type="Proteomes" id="UP000784294">
    <property type="component" value="Unassembled WGS sequence"/>
</dbReference>
<dbReference type="AlphaFoldDB" id="A0A448XLR4"/>
<dbReference type="EMBL" id="CAAALY010262043">
    <property type="protein sequence ID" value="VEL39647.1"/>
    <property type="molecule type" value="Genomic_DNA"/>
</dbReference>